<dbReference type="SUPFAM" id="SSF55166">
    <property type="entry name" value="Hedgehog/DD-peptidase"/>
    <property type="match status" value="1"/>
</dbReference>
<proteinExistence type="predicted"/>
<keyword evidence="1" id="KW-0732">Signal</keyword>
<dbReference type="Gene3D" id="3.30.1380.10">
    <property type="match status" value="1"/>
</dbReference>
<name>A0ABS7U1X1_9BACT</name>
<sequence>MNGHTRRRPISRAGVLLGLGLCATAVDVQASPRFLDLDALHEHEEDDGTNWFVQLPSGGGGYYTLAPPEELWGVQDMVFGLADAADAWDQARLAENLPRLGVGDISLAEGGYFPPHKNHRCGIDVDLRPIGKTPAEKPLLWTDPDYSRKWTATLVDDYLLPNLPAERIFFNDPQLIGGIVEPRPGHDNHLHLRIVRPFGFDCDNQG</sequence>
<keyword evidence="3" id="KW-1185">Reference proteome</keyword>
<evidence type="ECO:0000313" key="2">
    <source>
        <dbReference type="EMBL" id="MBZ5714525.1"/>
    </source>
</evidence>
<organism evidence="2 3">
    <name type="scientific">Nannocystis pusilla</name>
    <dbReference type="NCBI Taxonomy" id="889268"/>
    <lineage>
        <taxon>Bacteria</taxon>
        <taxon>Pseudomonadati</taxon>
        <taxon>Myxococcota</taxon>
        <taxon>Polyangia</taxon>
        <taxon>Nannocystales</taxon>
        <taxon>Nannocystaceae</taxon>
        <taxon>Nannocystis</taxon>
    </lineage>
</organism>
<dbReference type="InterPro" id="IPR009045">
    <property type="entry name" value="Zn_M74/Hedgehog-like"/>
</dbReference>
<comment type="caution">
    <text evidence="2">The sequence shown here is derived from an EMBL/GenBank/DDBJ whole genome shotgun (WGS) entry which is preliminary data.</text>
</comment>
<accession>A0ABS7U1X1</accession>
<reference evidence="2" key="1">
    <citation type="submission" date="2021-08" db="EMBL/GenBank/DDBJ databases">
        <authorList>
            <person name="Stevens D.C."/>
        </authorList>
    </citation>
    <scope>NUCLEOTIDE SEQUENCE</scope>
    <source>
        <strain evidence="2">DSM 53165</strain>
    </source>
</reference>
<dbReference type="RefSeq" id="WP_224196258.1">
    <property type="nucleotide sequence ID" value="NZ_JAIRAU010000048.1"/>
</dbReference>
<dbReference type="Proteomes" id="UP001139031">
    <property type="component" value="Unassembled WGS sequence"/>
</dbReference>
<gene>
    <name evidence="2" type="ORF">K7C98_35275</name>
</gene>
<dbReference type="EMBL" id="JAIRAU010000048">
    <property type="protein sequence ID" value="MBZ5714525.1"/>
    <property type="molecule type" value="Genomic_DNA"/>
</dbReference>
<evidence type="ECO:0000256" key="1">
    <source>
        <dbReference type="SAM" id="SignalP"/>
    </source>
</evidence>
<evidence type="ECO:0000313" key="3">
    <source>
        <dbReference type="Proteomes" id="UP001139031"/>
    </source>
</evidence>
<protein>
    <submittedName>
        <fullName evidence="2">Penicillin-insensitive murein endopeptidase</fullName>
    </submittedName>
</protein>
<feature type="signal peptide" evidence="1">
    <location>
        <begin position="1"/>
        <end position="30"/>
    </location>
</feature>
<feature type="chain" id="PRO_5045050493" evidence="1">
    <location>
        <begin position="31"/>
        <end position="206"/>
    </location>
</feature>